<dbReference type="GO" id="GO:0005834">
    <property type="term" value="C:heterotrimeric G-protein complex"/>
    <property type="evidence" value="ECO:0007669"/>
    <property type="project" value="TreeGrafter"/>
</dbReference>
<feature type="compositionally biased region" description="Basic and acidic residues" evidence="6">
    <location>
        <begin position="148"/>
        <end position="160"/>
    </location>
</feature>
<protein>
    <submittedName>
        <fullName evidence="7">Guanine nucleotide-binding protein G(S) subunit alpha</fullName>
    </submittedName>
</protein>
<sequence>MVTGKPLPLDQEQWDDGSEAPTSGPGTVGLSTLVWWSGVLCVFVVGNQGNNSGTQQTMSTIMYAVICSQAWPLPAAAMGYLGNSKTEDHRNEKAQREANRRIEKQLQKDKQVYQATNRLLLRGAGEPGKSTIVKQMRILHVNGFNGEGVKEDPQAARSDSEGIYYP</sequence>
<dbReference type="STRING" id="10181.G5BBZ0"/>
<dbReference type="InParanoid" id="G5BBZ0"/>
<dbReference type="GO" id="GO:0031698">
    <property type="term" value="F:beta-2 adrenergic receptor binding"/>
    <property type="evidence" value="ECO:0007669"/>
    <property type="project" value="TreeGrafter"/>
</dbReference>
<proteinExistence type="predicted"/>
<evidence type="ECO:0000256" key="5">
    <source>
        <dbReference type="PIRSR" id="PIRSR601019-2"/>
    </source>
</evidence>
<dbReference type="GO" id="GO:0031852">
    <property type="term" value="F:mu-type opioid receptor binding"/>
    <property type="evidence" value="ECO:0007669"/>
    <property type="project" value="TreeGrafter"/>
</dbReference>
<evidence type="ECO:0000256" key="3">
    <source>
        <dbReference type="ARBA" id="ARBA00023224"/>
    </source>
</evidence>
<keyword evidence="5" id="KW-0460">Magnesium</keyword>
<dbReference type="GO" id="GO:0046872">
    <property type="term" value="F:metal ion binding"/>
    <property type="evidence" value="ECO:0007669"/>
    <property type="project" value="UniProtKB-KW"/>
</dbReference>
<dbReference type="GO" id="GO:0005159">
    <property type="term" value="F:insulin-like growth factor receptor binding"/>
    <property type="evidence" value="ECO:0007669"/>
    <property type="project" value="TreeGrafter"/>
</dbReference>
<dbReference type="PANTHER" id="PTHR10218:SF357">
    <property type="entry name" value="GUANINE NUCLEOTIDE-BINDING PROTEIN G(S) SUBUNIT ALPHA"/>
    <property type="match status" value="1"/>
</dbReference>
<name>G5BBZ0_HETGA</name>
<evidence type="ECO:0000256" key="4">
    <source>
        <dbReference type="PIRSR" id="PIRSR601019-1"/>
    </source>
</evidence>
<dbReference type="GO" id="GO:0031748">
    <property type="term" value="F:D1 dopamine receptor binding"/>
    <property type="evidence" value="ECO:0007669"/>
    <property type="project" value="TreeGrafter"/>
</dbReference>
<dbReference type="InterPro" id="IPR001019">
    <property type="entry name" value="Gprotein_alpha_su"/>
</dbReference>
<reference evidence="7 8" key="1">
    <citation type="journal article" date="2011" name="Nature">
        <title>Genome sequencing reveals insights into physiology and longevity of the naked mole rat.</title>
        <authorList>
            <person name="Kim E.B."/>
            <person name="Fang X."/>
            <person name="Fushan A.A."/>
            <person name="Huang Z."/>
            <person name="Lobanov A.V."/>
            <person name="Han L."/>
            <person name="Marino S.M."/>
            <person name="Sun X."/>
            <person name="Turanov A.A."/>
            <person name="Yang P."/>
            <person name="Yim S.H."/>
            <person name="Zhao X."/>
            <person name="Kasaikina M.V."/>
            <person name="Stoletzki N."/>
            <person name="Peng C."/>
            <person name="Polak P."/>
            <person name="Xiong Z."/>
            <person name="Kiezun A."/>
            <person name="Zhu Y."/>
            <person name="Chen Y."/>
            <person name="Kryukov G.V."/>
            <person name="Zhang Q."/>
            <person name="Peshkin L."/>
            <person name="Yang L."/>
            <person name="Bronson R.T."/>
            <person name="Buffenstein R."/>
            <person name="Wang B."/>
            <person name="Han C."/>
            <person name="Li Q."/>
            <person name="Chen L."/>
            <person name="Zhao W."/>
            <person name="Sunyaev S.R."/>
            <person name="Park T.J."/>
            <person name="Zhang G."/>
            <person name="Wang J."/>
            <person name="Gladyshev V.N."/>
        </authorList>
    </citation>
    <scope>NUCLEOTIDE SEQUENCE [LARGE SCALE GENOMIC DNA]</scope>
</reference>
<evidence type="ECO:0000256" key="1">
    <source>
        <dbReference type="ARBA" id="ARBA00022741"/>
    </source>
</evidence>
<keyword evidence="1 4" id="KW-0547">Nucleotide-binding</keyword>
<feature type="region of interest" description="Disordered" evidence="6">
    <location>
        <begin position="145"/>
        <end position="166"/>
    </location>
</feature>
<accession>G5BBZ0</accession>
<dbReference type="GO" id="GO:0005737">
    <property type="term" value="C:cytoplasm"/>
    <property type="evidence" value="ECO:0007669"/>
    <property type="project" value="TreeGrafter"/>
</dbReference>
<dbReference type="GO" id="GO:0031683">
    <property type="term" value="F:G-protein beta/gamma-subunit complex binding"/>
    <property type="evidence" value="ECO:0007669"/>
    <property type="project" value="InterPro"/>
</dbReference>
<dbReference type="GO" id="GO:0051430">
    <property type="term" value="F:corticotropin-releasing hormone receptor 1 binding"/>
    <property type="evidence" value="ECO:0007669"/>
    <property type="project" value="TreeGrafter"/>
</dbReference>
<dbReference type="Proteomes" id="UP000006813">
    <property type="component" value="Unassembled WGS sequence"/>
</dbReference>
<feature type="binding site" evidence="4">
    <location>
        <begin position="126"/>
        <end position="131"/>
    </location>
    <ligand>
        <name>GTP</name>
        <dbReference type="ChEBI" id="CHEBI:37565"/>
    </ligand>
</feature>
<dbReference type="GO" id="GO:0003924">
    <property type="term" value="F:GTPase activity"/>
    <property type="evidence" value="ECO:0007669"/>
    <property type="project" value="InterPro"/>
</dbReference>
<dbReference type="GO" id="GO:0035255">
    <property type="term" value="F:ionotropic glutamate receptor binding"/>
    <property type="evidence" value="ECO:0007669"/>
    <property type="project" value="TreeGrafter"/>
</dbReference>
<keyword evidence="5" id="KW-0479">Metal-binding</keyword>
<dbReference type="EMBL" id="JH169440">
    <property type="protein sequence ID" value="EHB06798.1"/>
    <property type="molecule type" value="Genomic_DNA"/>
</dbReference>
<keyword evidence="3" id="KW-0807">Transducer</keyword>
<evidence type="ECO:0000256" key="6">
    <source>
        <dbReference type="SAM" id="MobiDB-lite"/>
    </source>
</evidence>
<dbReference type="Gene3D" id="3.40.50.300">
    <property type="entry name" value="P-loop containing nucleotide triphosphate hydrolases"/>
    <property type="match status" value="1"/>
</dbReference>
<evidence type="ECO:0000313" key="8">
    <source>
        <dbReference type="Proteomes" id="UP000006813"/>
    </source>
</evidence>
<keyword evidence="2 4" id="KW-0342">GTP-binding</keyword>
<evidence type="ECO:0000313" key="7">
    <source>
        <dbReference type="EMBL" id="EHB06798.1"/>
    </source>
</evidence>
<evidence type="ECO:0000256" key="2">
    <source>
        <dbReference type="ARBA" id="ARBA00023134"/>
    </source>
</evidence>
<dbReference type="GO" id="GO:0007191">
    <property type="term" value="P:adenylate cyclase-activating dopamine receptor signaling pathway"/>
    <property type="evidence" value="ECO:0007669"/>
    <property type="project" value="TreeGrafter"/>
</dbReference>
<dbReference type="AlphaFoldDB" id="G5BBZ0"/>
<dbReference type="GO" id="GO:0007606">
    <property type="term" value="P:sensory perception of chemical stimulus"/>
    <property type="evidence" value="ECO:0007669"/>
    <property type="project" value="TreeGrafter"/>
</dbReference>
<dbReference type="PANTHER" id="PTHR10218">
    <property type="entry name" value="GTP-BINDING PROTEIN ALPHA SUBUNIT"/>
    <property type="match status" value="1"/>
</dbReference>
<organism evidence="7 8">
    <name type="scientific">Heterocephalus glaber</name>
    <name type="common">Naked mole rat</name>
    <dbReference type="NCBI Taxonomy" id="10181"/>
    <lineage>
        <taxon>Eukaryota</taxon>
        <taxon>Metazoa</taxon>
        <taxon>Chordata</taxon>
        <taxon>Craniata</taxon>
        <taxon>Vertebrata</taxon>
        <taxon>Euteleostomi</taxon>
        <taxon>Mammalia</taxon>
        <taxon>Eutheria</taxon>
        <taxon>Euarchontoglires</taxon>
        <taxon>Glires</taxon>
        <taxon>Rodentia</taxon>
        <taxon>Hystricomorpha</taxon>
        <taxon>Bathyergidae</taxon>
        <taxon>Heterocephalus</taxon>
    </lineage>
</organism>
<feature type="binding site" evidence="5">
    <location>
        <position position="130"/>
    </location>
    <ligand>
        <name>Mg(2+)</name>
        <dbReference type="ChEBI" id="CHEBI:18420"/>
    </ligand>
</feature>
<gene>
    <name evidence="7" type="ORF">GW7_01990</name>
</gene>
<dbReference type="GO" id="GO:0005525">
    <property type="term" value="F:GTP binding"/>
    <property type="evidence" value="ECO:0007669"/>
    <property type="project" value="UniProtKB-KW"/>
</dbReference>
<feature type="region of interest" description="Disordered" evidence="6">
    <location>
        <begin position="1"/>
        <end position="25"/>
    </location>
</feature>
<dbReference type="InterPro" id="IPR027417">
    <property type="entry name" value="P-loop_NTPase"/>
</dbReference>